<dbReference type="InterPro" id="IPR036165">
    <property type="entry name" value="YefM-like_sf"/>
</dbReference>
<evidence type="ECO:0000256" key="1">
    <source>
        <dbReference type="ARBA" id="ARBA00009981"/>
    </source>
</evidence>
<dbReference type="InterPro" id="IPR006442">
    <property type="entry name" value="Antitoxin_Phd/YefM"/>
</dbReference>
<dbReference type="InterPro" id="IPR051405">
    <property type="entry name" value="phD/YefM_antitoxin"/>
</dbReference>
<evidence type="ECO:0000313" key="3">
    <source>
        <dbReference type="EMBL" id="QCT71079.1"/>
    </source>
</evidence>
<dbReference type="SUPFAM" id="SSF143120">
    <property type="entry name" value="YefM-like"/>
    <property type="match status" value="1"/>
</dbReference>
<dbReference type="RefSeq" id="WP_096920711.1">
    <property type="nucleotide sequence ID" value="NZ_CP029487.1"/>
</dbReference>
<reference evidence="3 4" key="1">
    <citation type="submission" date="2018-05" db="EMBL/GenBank/DDBJ databases">
        <title>Genome comparison of Eubacterium sp.</title>
        <authorList>
            <person name="Feng Y."/>
            <person name="Sanchez-Andrea I."/>
            <person name="Stams A.J.M."/>
            <person name="De Vos W.M."/>
        </authorList>
    </citation>
    <scope>NUCLEOTIDE SEQUENCE [LARGE SCALE GENOMIC DNA]</scope>
    <source>
        <strain evidence="3 4">YI</strain>
    </source>
</reference>
<dbReference type="NCBIfam" id="TIGR01552">
    <property type="entry name" value="phd_fam"/>
    <property type="match status" value="1"/>
</dbReference>
<evidence type="ECO:0000313" key="4">
    <source>
        <dbReference type="Proteomes" id="UP000218387"/>
    </source>
</evidence>
<protein>
    <recommendedName>
        <fullName evidence="2">Antitoxin</fullName>
    </recommendedName>
</protein>
<comment type="function">
    <text evidence="2">Antitoxin component of a type II toxin-antitoxin (TA) system.</text>
</comment>
<dbReference type="Proteomes" id="UP000218387">
    <property type="component" value="Chromosome"/>
</dbReference>
<accession>A0A4P9C6H5</accession>
<dbReference type="PANTHER" id="PTHR33713:SF6">
    <property type="entry name" value="ANTITOXIN YEFM"/>
    <property type="match status" value="1"/>
</dbReference>
<dbReference type="Gene3D" id="3.40.1620.10">
    <property type="entry name" value="YefM-like domain"/>
    <property type="match status" value="1"/>
</dbReference>
<dbReference type="PANTHER" id="PTHR33713">
    <property type="entry name" value="ANTITOXIN YAFN-RELATED"/>
    <property type="match status" value="1"/>
</dbReference>
<dbReference type="KEGG" id="emt:CPZ25_006980"/>
<gene>
    <name evidence="3" type="ORF">CPZ25_006980</name>
</gene>
<organism evidence="3 4">
    <name type="scientific">Eubacterium maltosivorans</name>
    <dbReference type="NCBI Taxonomy" id="2041044"/>
    <lineage>
        <taxon>Bacteria</taxon>
        <taxon>Bacillati</taxon>
        <taxon>Bacillota</taxon>
        <taxon>Clostridia</taxon>
        <taxon>Eubacteriales</taxon>
        <taxon>Eubacteriaceae</taxon>
        <taxon>Eubacterium</taxon>
    </lineage>
</organism>
<dbReference type="Pfam" id="PF02604">
    <property type="entry name" value="PhdYeFM_antitox"/>
    <property type="match status" value="1"/>
</dbReference>
<name>A0A4P9C6H5_EUBML</name>
<dbReference type="EMBL" id="CP029487">
    <property type="protein sequence ID" value="QCT71079.1"/>
    <property type="molecule type" value="Genomic_DNA"/>
</dbReference>
<dbReference type="AlphaFoldDB" id="A0A4P9C6H5"/>
<proteinExistence type="inferred from homology"/>
<comment type="similarity">
    <text evidence="1 2">Belongs to the phD/YefM antitoxin family.</text>
</comment>
<sequence length="84" mass="9515">MSTVNVTSARKNLYQLVNDVNENSIPVTIVNNQGKNAVLLSEDDWKAIQETLYLNAIPGMVESILESRKEPVEECAVYDEDEEW</sequence>
<evidence type="ECO:0000256" key="2">
    <source>
        <dbReference type="RuleBase" id="RU362080"/>
    </source>
</evidence>
<keyword evidence="4" id="KW-1185">Reference proteome</keyword>